<keyword evidence="5" id="KW-0347">Helicase</keyword>
<accession>A0ABR2YZ17</accession>
<evidence type="ECO:0000256" key="8">
    <source>
        <dbReference type="ARBA" id="ARBA00023242"/>
    </source>
</evidence>
<name>A0ABR2YZ17_9CHLO</name>
<dbReference type="Pfam" id="PF00176">
    <property type="entry name" value="SNF2-rel_dom"/>
    <property type="match status" value="1"/>
</dbReference>
<evidence type="ECO:0000256" key="6">
    <source>
        <dbReference type="ARBA" id="ARBA00022840"/>
    </source>
</evidence>
<evidence type="ECO:0000256" key="4">
    <source>
        <dbReference type="ARBA" id="ARBA00022801"/>
    </source>
</evidence>
<evidence type="ECO:0000313" key="14">
    <source>
        <dbReference type="Proteomes" id="UP001491310"/>
    </source>
</evidence>
<keyword evidence="4" id="KW-0378">Hydrolase</keyword>
<keyword evidence="2" id="KW-0677">Repeat</keyword>
<dbReference type="InterPro" id="IPR016024">
    <property type="entry name" value="ARM-type_fold"/>
</dbReference>
<dbReference type="Pfam" id="PF12054">
    <property type="entry name" value="DUF3535"/>
    <property type="match status" value="2"/>
</dbReference>
<dbReference type="PANTHER" id="PTHR36498">
    <property type="entry name" value="TATA-BINDING PROTEIN-ASSOCIATED FACTOR 172"/>
    <property type="match status" value="1"/>
</dbReference>
<feature type="domain" description="Helicase ATP-binding" evidence="11">
    <location>
        <begin position="1210"/>
        <end position="1378"/>
    </location>
</feature>
<dbReference type="PROSITE" id="PS51194">
    <property type="entry name" value="HELICASE_CTER"/>
    <property type="match status" value="1"/>
</dbReference>
<dbReference type="PROSITE" id="PS50077">
    <property type="entry name" value="HEAT_REPEAT"/>
    <property type="match status" value="1"/>
</dbReference>
<sequence length="1802" mass="189720">MSGGSKSRLDKLINLLEAGSTPAVCKAAAQQIASTAQTHPQQLPFLLRRIQPLLQHKRWETRTATGECIGRIAEHVQHATPADVQAATGEAAGALEPKDESAAAKGSEAAEGALSLEAFDLERVLQMGTPLLASGGQEYDVADDPTLSHSDRLAKQRKNIKTRLGLGGPVDQLMDTVDLIKDEDLVSASGTAAAKGSHQQKDASALLSEMTGLSARERNKLKRDLKRKGSSLLQSQASLSQAKRSKADAQAPAQEPSAEAAAAAAEETAAAWQDIISGRWPFAALCDQMCVDVLSPAWEVRHGAAVALREVLRSHAGSAGVDAAILAEPSGWMVPGGSGRPQLAPATAADAAATAASNQAWLVDCALRLLCTLALDRFGDFVSDQVVAPVRETAAQALGAAGRGLPRAKLGALARHLAALVRRPEWEVRLGGLLGLKYLLASRADAAADLLPEALPAALAGLQDKEDDVRAVSAEALLPVASLLPSQGEEAVSSLASALWDILLEVDELSPSTGSVMQLLSQLQGSCCSGAADQARLTQRLWPFFRHPMASVRLAAVRLFARLVAFPVGGQEQPRSNFLRPETLTPALRLTFQSLLLDNNADVLAATQDAWRALVQSASEETLQGALSSTLLHSWLCLASTPAGQPLNATLLLATPQPSSDQGQKPLYGGGEEDGSCAMLMRSEAAKALGFLAAAWQSGTEMVTEQLLQQLDEPRAASKTALAAPAATPGPAGPVVYEEAAPYYAQLRAQTSALCSALATAGDSVDQLFGGVPSDTAIAQMGTEAATALAGLVTADMAVSHPTAAAAAAALAGTAGTVMSVEAFMHGSVTAVLASALVQAGHTPAKLNTIIQPLMGGLRREPDPIIRQCTAEALAAFVRACIDRTPSPNDRIIMNLCKMACADPVETPSASAPDPPDESPSDESPLASTTARENGGEAQSQDPNLAAAGIARQGAEAALQALASVFGKDLLQKLPRLWEHASAAIAADAAAAVPGQLLPPSAEPQAGKRKWRAVIDAFQVLKVLGPALDSHLELQLTSLMPGLSACCLHERRVVHAAAAACAESLASSRPACVLPSLLRFVVPMLHGSAADAARSGAVTVISGLIARLGLQLVRYTNLLVVPLMGLTSDPLPHVRAAATSAFAASVALLPLAQGLAPPEGLDTEQRAAWLRDAAFLSQLLDNSKVDDYTLPVEIRGELRAYQKAGISWLAFLRRCGLHGVLADDMGLGKTLQATAIVAACHVEQRRGGLPHKPSLIVCPPTLVGHWPHEIVKFVGEELLSCVQYEGTPPARIALRERARSADVVVMSYETLRADADWTSAHPWAYCVLDEGHIIRNPKSKMAQAAKRVVAQHRLILSGTPIQNNVLELWALFDFLMPGFLGSHAAFQGRYGRALAASRGSKAGSAEAQTGLLAMEGLHKQVMPFILRRTKDAVLKDLPPKILQDVYVEPSELQKRLYEDFSNSAASRQVASVVSGDVSADAGADPAAKAPHVFQALQYLRKLCSHPLLVLDAAVAQHVAAAAAVANTAPGQWDKTGSALRQLRHAPKLAALRELLQECGIIGDAESTTAAVKEEAEEAESAGHRVLIFAQLKALLDIVERDVLQPAGVSFLRLDGSVEASSRFGIVQRFNGDPSIPVMLLTTAVGGLGLNLTSADTVIFLEHDWNPMKDLQAMDRAHRLGQKRTVNVYRLLTRGTLEERIMGLQRFKLDVANAVVNAENASLSAMDTTQVLDLFSLQQSGRTADVNSGRVHTGVEADTAAAVGGRAGKGLKAVLEGLGELWDEGQYAEELSLDAFMGRLKQP</sequence>
<feature type="region of interest" description="Disordered" evidence="10">
    <location>
        <begin position="905"/>
        <end position="941"/>
    </location>
</feature>
<evidence type="ECO:0000256" key="1">
    <source>
        <dbReference type="ARBA" id="ARBA00004123"/>
    </source>
</evidence>
<dbReference type="InterPro" id="IPR011989">
    <property type="entry name" value="ARM-like"/>
</dbReference>
<dbReference type="PANTHER" id="PTHR36498:SF1">
    <property type="entry name" value="TATA-BINDING PROTEIN-ASSOCIATED FACTOR 172"/>
    <property type="match status" value="1"/>
</dbReference>
<dbReference type="Gene3D" id="1.25.10.10">
    <property type="entry name" value="Leucine-rich Repeat Variant"/>
    <property type="match status" value="2"/>
</dbReference>
<dbReference type="InterPro" id="IPR022707">
    <property type="entry name" value="Mot1_central_dom"/>
</dbReference>
<comment type="subcellular location">
    <subcellularLocation>
        <location evidence="1">Nucleus</location>
    </subcellularLocation>
</comment>
<dbReference type="InterPro" id="IPR001650">
    <property type="entry name" value="Helicase_C-like"/>
</dbReference>
<dbReference type="PROSITE" id="PS51192">
    <property type="entry name" value="HELICASE_ATP_BIND_1"/>
    <property type="match status" value="1"/>
</dbReference>
<keyword evidence="3" id="KW-0547">Nucleotide-binding</keyword>
<feature type="compositionally biased region" description="Low complexity" evidence="10">
    <location>
        <begin position="230"/>
        <end position="262"/>
    </location>
</feature>
<evidence type="ECO:0000256" key="9">
    <source>
        <dbReference type="PROSITE-ProRule" id="PRU00103"/>
    </source>
</evidence>
<dbReference type="EMBL" id="JALJOT010000003">
    <property type="protein sequence ID" value="KAK9916950.1"/>
    <property type="molecule type" value="Genomic_DNA"/>
</dbReference>
<gene>
    <name evidence="13" type="ORF">WJX75_009151</name>
</gene>
<dbReference type="Gene3D" id="3.40.50.300">
    <property type="entry name" value="P-loop containing nucleotide triphosphate hydrolases"/>
    <property type="match status" value="1"/>
</dbReference>
<proteinExistence type="predicted"/>
<dbReference type="Proteomes" id="UP001491310">
    <property type="component" value="Unassembled WGS sequence"/>
</dbReference>
<evidence type="ECO:0000256" key="2">
    <source>
        <dbReference type="ARBA" id="ARBA00022737"/>
    </source>
</evidence>
<keyword evidence="8" id="KW-0539">Nucleus</keyword>
<dbReference type="InterPro" id="IPR038718">
    <property type="entry name" value="SNF2-like_sf"/>
</dbReference>
<protein>
    <submittedName>
        <fullName evidence="13">Uncharacterized protein</fullName>
    </submittedName>
</protein>
<evidence type="ECO:0000256" key="3">
    <source>
        <dbReference type="ARBA" id="ARBA00022741"/>
    </source>
</evidence>
<keyword evidence="14" id="KW-1185">Reference proteome</keyword>
<evidence type="ECO:0000259" key="11">
    <source>
        <dbReference type="PROSITE" id="PS51192"/>
    </source>
</evidence>
<organism evidence="13 14">
    <name type="scientific">Coccomyxa subellipsoidea</name>
    <dbReference type="NCBI Taxonomy" id="248742"/>
    <lineage>
        <taxon>Eukaryota</taxon>
        <taxon>Viridiplantae</taxon>
        <taxon>Chlorophyta</taxon>
        <taxon>core chlorophytes</taxon>
        <taxon>Trebouxiophyceae</taxon>
        <taxon>Trebouxiophyceae incertae sedis</taxon>
        <taxon>Coccomyxaceae</taxon>
        <taxon>Coccomyxa</taxon>
    </lineage>
</organism>
<evidence type="ECO:0000256" key="5">
    <source>
        <dbReference type="ARBA" id="ARBA00022806"/>
    </source>
</evidence>
<dbReference type="SMART" id="SM00487">
    <property type="entry name" value="DEXDc"/>
    <property type="match status" value="1"/>
</dbReference>
<dbReference type="InterPro" id="IPR044972">
    <property type="entry name" value="Mot1"/>
</dbReference>
<dbReference type="CDD" id="cd17999">
    <property type="entry name" value="DEXHc_Mot1"/>
    <property type="match status" value="1"/>
</dbReference>
<feature type="compositionally biased region" description="Polar residues" evidence="10">
    <location>
        <begin position="929"/>
        <end position="941"/>
    </location>
</feature>
<dbReference type="SMART" id="SM00490">
    <property type="entry name" value="HELICc"/>
    <property type="match status" value="1"/>
</dbReference>
<dbReference type="InterPro" id="IPR027417">
    <property type="entry name" value="P-loop_NTPase"/>
</dbReference>
<evidence type="ECO:0000259" key="12">
    <source>
        <dbReference type="PROSITE" id="PS51194"/>
    </source>
</evidence>
<dbReference type="InterPro" id="IPR049730">
    <property type="entry name" value="SNF2/RAD54-like_C"/>
</dbReference>
<evidence type="ECO:0000256" key="10">
    <source>
        <dbReference type="SAM" id="MobiDB-lite"/>
    </source>
</evidence>
<reference evidence="13 14" key="1">
    <citation type="journal article" date="2024" name="Nat. Commun.">
        <title>Phylogenomics reveals the evolutionary origins of lichenization in chlorophyte algae.</title>
        <authorList>
            <person name="Puginier C."/>
            <person name="Libourel C."/>
            <person name="Otte J."/>
            <person name="Skaloud P."/>
            <person name="Haon M."/>
            <person name="Grisel S."/>
            <person name="Petersen M."/>
            <person name="Berrin J.G."/>
            <person name="Delaux P.M."/>
            <person name="Dal Grande F."/>
            <person name="Keller J."/>
        </authorList>
    </citation>
    <scope>NUCLEOTIDE SEQUENCE [LARGE SCALE GENOMIC DNA]</scope>
    <source>
        <strain evidence="13 14">SAG 216-7</strain>
    </source>
</reference>
<dbReference type="InterPro" id="IPR044078">
    <property type="entry name" value="Mot1_ATP-bd"/>
</dbReference>
<feature type="domain" description="Helicase C-terminal" evidence="12">
    <location>
        <begin position="1570"/>
        <end position="1728"/>
    </location>
</feature>
<dbReference type="SUPFAM" id="SSF48371">
    <property type="entry name" value="ARM repeat"/>
    <property type="match status" value="1"/>
</dbReference>
<dbReference type="Gene3D" id="3.40.50.10810">
    <property type="entry name" value="Tandem AAA-ATPase domain"/>
    <property type="match status" value="1"/>
</dbReference>
<dbReference type="CDD" id="cd18793">
    <property type="entry name" value="SF2_C_SNF"/>
    <property type="match status" value="1"/>
</dbReference>
<dbReference type="InterPro" id="IPR021133">
    <property type="entry name" value="HEAT_type_2"/>
</dbReference>
<dbReference type="SUPFAM" id="SSF52540">
    <property type="entry name" value="P-loop containing nucleoside triphosphate hydrolases"/>
    <property type="match status" value="2"/>
</dbReference>
<comment type="caution">
    <text evidence="13">The sequence shown here is derived from an EMBL/GenBank/DDBJ whole genome shotgun (WGS) entry which is preliminary data.</text>
</comment>
<feature type="repeat" description="HEAT" evidence="9">
    <location>
        <begin position="454"/>
        <end position="491"/>
    </location>
</feature>
<keyword evidence="6" id="KW-0067">ATP-binding</keyword>
<feature type="region of interest" description="Disordered" evidence="10">
    <location>
        <begin position="223"/>
        <end position="262"/>
    </location>
</feature>
<dbReference type="InterPro" id="IPR014001">
    <property type="entry name" value="Helicase_ATP-bd"/>
</dbReference>
<dbReference type="Pfam" id="PF00271">
    <property type="entry name" value="Helicase_C"/>
    <property type="match status" value="1"/>
</dbReference>
<evidence type="ECO:0000256" key="7">
    <source>
        <dbReference type="ARBA" id="ARBA00023125"/>
    </source>
</evidence>
<evidence type="ECO:0000313" key="13">
    <source>
        <dbReference type="EMBL" id="KAK9916950.1"/>
    </source>
</evidence>
<keyword evidence="7" id="KW-0238">DNA-binding</keyword>
<dbReference type="InterPro" id="IPR000330">
    <property type="entry name" value="SNF2_N"/>
</dbReference>